<keyword evidence="8" id="KW-1185">Reference proteome</keyword>
<evidence type="ECO:0000256" key="1">
    <source>
        <dbReference type="ARBA" id="ARBA00011073"/>
    </source>
</evidence>
<keyword evidence="2 5" id="KW-0645">Protease</keyword>
<feature type="active site" description="Charge relay system" evidence="5">
    <location>
        <position position="235"/>
    </location>
</feature>
<dbReference type="GO" id="GO:0006508">
    <property type="term" value="P:proteolysis"/>
    <property type="evidence" value="ECO:0007669"/>
    <property type="project" value="UniProtKB-KW"/>
</dbReference>
<dbReference type="Proteomes" id="UP000290365">
    <property type="component" value="Chromosome"/>
</dbReference>
<dbReference type="GO" id="GO:0004252">
    <property type="term" value="F:serine-type endopeptidase activity"/>
    <property type="evidence" value="ECO:0007669"/>
    <property type="project" value="UniProtKB-UniRule"/>
</dbReference>
<dbReference type="PRINTS" id="PR00723">
    <property type="entry name" value="SUBTILISIN"/>
</dbReference>
<comment type="similarity">
    <text evidence="1 5">Belongs to the peptidase S8 family.</text>
</comment>
<dbReference type="InterPro" id="IPR050131">
    <property type="entry name" value="Peptidase_S8_subtilisin-like"/>
</dbReference>
<dbReference type="Pfam" id="PF00082">
    <property type="entry name" value="Peptidase_S8"/>
    <property type="match status" value="1"/>
</dbReference>
<dbReference type="RefSeq" id="WP_129888529.1">
    <property type="nucleotide sequence ID" value="NZ_CP035758.1"/>
</dbReference>
<name>A0A4P6JQP3_KTERU</name>
<dbReference type="PANTHER" id="PTHR43806">
    <property type="entry name" value="PEPTIDASE S8"/>
    <property type="match status" value="1"/>
</dbReference>
<feature type="active site" description="Charge relay system" evidence="5">
    <location>
        <position position="91"/>
    </location>
</feature>
<dbReference type="InterPro" id="IPR000209">
    <property type="entry name" value="Peptidase_S8/S53_dom"/>
</dbReference>
<dbReference type="EMBL" id="CP035758">
    <property type="protein sequence ID" value="QBD77472.1"/>
    <property type="molecule type" value="Genomic_DNA"/>
</dbReference>
<proteinExistence type="inferred from homology"/>
<dbReference type="InterPro" id="IPR036852">
    <property type="entry name" value="Peptidase_S8/S53_dom_sf"/>
</dbReference>
<keyword evidence="4 5" id="KW-0720">Serine protease</keyword>
<dbReference type="KEGG" id="kbs:EPA93_16335"/>
<evidence type="ECO:0000256" key="2">
    <source>
        <dbReference type="ARBA" id="ARBA00022670"/>
    </source>
</evidence>
<sequence length="283" mass="31287">MFRQQPPAWSEPFISRPLEHPLQLTRPFDQITREWAWENATGKGIKVAVIDSGIDATHEAVGGPVSSYASVQEGSDGIYYDTLPHTDAHGHATACSGIIRRVAPECELYSVKVLGNDLKGRGLIFASGLRWAIEQGVQVCNLSLGTTKKEFYALLHELVDMAYFKNIILVTAANNFPIPSFPSMYSSVISVASHPGKDPFLYYYNPKPPVEFGAPGINVRVAWRDHKWITATGNSFAAPHIAGLVARILSKHPELTPFQIKFVLYALAANVSKERTPHNPYEE</sequence>
<evidence type="ECO:0000313" key="8">
    <source>
        <dbReference type="Proteomes" id="UP000290365"/>
    </source>
</evidence>
<evidence type="ECO:0000313" key="7">
    <source>
        <dbReference type="EMBL" id="QBD77472.1"/>
    </source>
</evidence>
<dbReference type="PANTHER" id="PTHR43806:SF11">
    <property type="entry name" value="CEREVISIN-RELATED"/>
    <property type="match status" value="1"/>
</dbReference>
<evidence type="ECO:0000256" key="5">
    <source>
        <dbReference type="PROSITE-ProRule" id="PRU01240"/>
    </source>
</evidence>
<dbReference type="SUPFAM" id="SSF52743">
    <property type="entry name" value="Subtilisin-like"/>
    <property type="match status" value="1"/>
</dbReference>
<gene>
    <name evidence="7" type="ORF">EPA93_16335</name>
</gene>
<dbReference type="PROSITE" id="PS00136">
    <property type="entry name" value="SUBTILASE_ASP"/>
    <property type="match status" value="1"/>
</dbReference>
<dbReference type="Gene3D" id="3.40.50.200">
    <property type="entry name" value="Peptidase S8/S53 domain"/>
    <property type="match status" value="1"/>
</dbReference>
<protein>
    <submittedName>
        <fullName evidence="7">Serine protease</fullName>
    </submittedName>
</protein>
<dbReference type="InterPro" id="IPR023827">
    <property type="entry name" value="Peptidase_S8_Asp-AS"/>
</dbReference>
<feature type="active site" description="Charge relay system" evidence="5">
    <location>
        <position position="51"/>
    </location>
</feature>
<dbReference type="InterPro" id="IPR015500">
    <property type="entry name" value="Peptidase_S8_subtilisin-rel"/>
</dbReference>
<keyword evidence="3 5" id="KW-0378">Hydrolase</keyword>
<dbReference type="PROSITE" id="PS51892">
    <property type="entry name" value="SUBTILASE"/>
    <property type="match status" value="1"/>
</dbReference>
<accession>A0A4P6JQP3</accession>
<feature type="domain" description="Peptidase S8/S53" evidence="6">
    <location>
        <begin position="42"/>
        <end position="268"/>
    </location>
</feature>
<evidence type="ECO:0000259" key="6">
    <source>
        <dbReference type="Pfam" id="PF00082"/>
    </source>
</evidence>
<dbReference type="AlphaFoldDB" id="A0A4P6JQP3"/>
<reference evidence="7 8" key="1">
    <citation type="submission" date="2019-01" db="EMBL/GenBank/DDBJ databases">
        <title>Ktedonosporobacter rubrisoli SCAWS-G2.</title>
        <authorList>
            <person name="Huang Y."/>
            <person name="Yan B."/>
        </authorList>
    </citation>
    <scope>NUCLEOTIDE SEQUENCE [LARGE SCALE GENOMIC DNA]</scope>
    <source>
        <strain evidence="7 8">SCAWS-G2</strain>
    </source>
</reference>
<organism evidence="7 8">
    <name type="scientific">Ktedonosporobacter rubrisoli</name>
    <dbReference type="NCBI Taxonomy" id="2509675"/>
    <lineage>
        <taxon>Bacteria</taxon>
        <taxon>Bacillati</taxon>
        <taxon>Chloroflexota</taxon>
        <taxon>Ktedonobacteria</taxon>
        <taxon>Ktedonobacterales</taxon>
        <taxon>Ktedonosporobacteraceae</taxon>
        <taxon>Ktedonosporobacter</taxon>
    </lineage>
</organism>
<evidence type="ECO:0000256" key="4">
    <source>
        <dbReference type="ARBA" id="ARBA00022825"/>
    </source>
</evidence>
<evidence type="ECO:0000256" key="3">
    <source>
        <dbReference type="ARBA" id="ARBA00022801"/>
    </source>
</evidence>
<dbReference type="OrthoDB" id="9762689at2"/>